<reference evidence="1 2" key="1">
    <citation type="journal article" date="2011" name="Nature">
        <title>A high-resolution map of human evolutionary constraint using 29 mammals.</title>
        <authorList>
            <person name="Lindblad-Toh K."/>
            <person name="Garber M."/>
            <person name="Zuk O."/>
            <person name="Lin M.F."/>
            <person name="Parker B.J."/>
            <person name="Washietl S."/>
            <person name="Kheradpour P."/>
            <person name="Ernst J."/>
            <person name="Jordan G."/>
            <person name="Mauceli E."/>
            <person name="Ward L.D."/>
            <person name="Lowe C.B."/>
            <person name="Holloway A.K."/>
            <person name="Clamp M."/>
            <person name="Gnerre S."/>
            <person name="Alfoldi J."/>
            <person name="Beal K."/>
            <person name="Chang J."/>
            <person name="Clawson H."/>
            <person name="Cuff J."/>
            <person name="Di Palma F."/>
            <person name="Fitzgerald S."/>
            <person name="Flicek P."/>
            <person name="Guttman M."/>
            <person name="Hubisz M.J."/>
            <person name="Jaffe D.B."/>
            <person name="Jungreis I."/>
            <person name="Kent W.J."/>
            <person name="Kostka D."/>
            <person name="Lara M."/>
            <person name="Martins A.L."/>
            <person name="Massingham T."/>
            <person name="Moltke I."/>
            <person name="Raney B.J."/>
            <person name="Rasmussen M.D."/>
            <person name="Robinson J."/>
            <person name="Stark A."/>
            <person name="Vilella A.J."/>
            <person name="Wen J."/>
            <person name="Xie X."/>
            <person name="Zody M.C."/>
            <person name="Baldwin J."/>
            <person name="Bloom T."/>
            <person name="Chin C.W."/>
            <person name="Heiman D."/>
            <person name="Nicol R."/>
            <person name="Nusbaum C."/>
            <person name="Young S."/>
            <person name="Wilkinson J."/>
            <person name="Worley K.C."/>
            <person name="Kovar C.L."/>
            <person name="Muzny D.M."/>
            <person name="Gibbs R.A."/>
            <person name="Cree A."/>
            <person name="Dihn H.H."/>
            <person name="Fowler G."/>
            <person name="Jhangiani S."/>
            <person name="Joshi V."/>
            <person name="Lee S."/>
            <person name="Lewis L.R."/>
            <person name="Nazareth L.V."/>
            <person name="Okwuonu G."/>
            <person name="Santibanez J."/>
            <person name="Warren W.C."/>
            <person name="Mardis E.R."/>
            <person name="Weinstock G.M."/>
            <person name="Wilson R.K."/>
            <person name="Delehaunty K."/>
            <person name="Dooling D."/>
            <person name="Fronik C."/>
            <person name="Fulton L."/>
            <person name="Fulton B."/>
            <person name="Graves T."/>
            <person name="Minx P."/>
            <person name="Sodergren E."/>
            <person name="Birney E."/>
            <person name="Margulies E.H."/>
            <person name="Herrero J."/>
            <person name="Green E.D."/>
            <person name="Haussler D."/>
            <person name="Siepel A."/>
            <person name="Goldman N."/>
            <person name="Pollard K.S."/>
            <person name="Pedersen J.S."/>
            <person name="Lander E.S."/>
            <person name="Kellis M."/>
        </authorList>
    </citation>
    <scope>NUCLEOTIDE SEQUENCE [LARGE SCALE GENOMIC DNA]</scope>
    <source>
        <strain evidence="1 2">Thorbecke inbred</strain>
    </source>
</reference>
<dbReference type="AlphaFoldDB" id="A0A5F9C887"/>
<reference evidence="1" key="2">
    <citation type="submission" date="2025-08" db="UniProtKB">
        <authorList>
            <consortium name="Ensembl"/>
        </authorList>
    </citation>
    <scope>IDENTIFICATION</scope>
    <source>
        <strain evidence="1">Thorbecke</strain>
    </source>
</reference>
<dbReference type="Bgee" id="ENSOCUG00000037847">
    <property type="expression patterns" value="Expressed in autopod skin and 16 other cell types or tissues"/>
</dbReference>
<dbReference type="Ensembl" id="ENSOCUT00000057905.1">
    <property type="protein sequence ID" value="ENSOCUP00000029935.1"/>
    <property type="gene ID" value="ENSOCUG00000037847.1"/>
</dbReference>
<organism evidence="1 2">
    <name type="scientific">Oryctolagus cuniculus</name>
    <name type="common">Rabbit</name>
    <dbReference type="NCBI Taxonomy" id="9986"/>
    <lineage>
        <taxon>Eukaryota</taxon>
        <taxon>Metazoa</taxon>
        <taxon>Chordata</taxon>
        <taxon>Craniata</taxon>
        <taxon>Vertebrata</taxon>
        <taxon>Euteleostomi</taxon>
        <taxon>Mammalia</taxon>
        <taxon>Eutheria</taxon>
        <taxon>Euarchontoglires</taxon>
        <taxon>Glires</taxon>
        <taxon>Lagomorpha</taxon>
        <taxon>Leporidae</taxon>
        <taxon>Oryctolagus</taxon>
    </lineage>
</organism>
<dbReference type="Proteomes" id="UP000001811">
    <property type="component" value="Chromosome 10"/>
</dbReference>
<accession>A0A5F9C887</accession>
<evidence type="ECO:0000313" key="1">
    <source>
        <dbReference type="Ensembl" id="ENSOCUP00000029935.1"/>
    </source>
</evidence>
<dbReference type="GeneTree" id="ENSGT00910000147494"/>
<evidence type="ECO:0000313" key="2">
    <source>
        <dbReference type="Proteomes" id="UP000001811"/>
    </source>
</evidence>
<sequence>MLGRGRAGLRGVVRGPAGSSLRSHRDCFLPSQDGFWVPVLSQPPRAATPLWGLTATWTPGSGSLSRPALLPLRSAPRRPHLCGEERVPRRETKARGSAPWLLCWYLFQALGET</sequence>
<keyword evidence="2" id="KW-1185">Reference proteome</keyword>
<dbReference type="InParanoid" id="A0A5F9C887"/>
<reference evidence="1" key="3">
    <citation type="submission" date="2025-09" db="UniProtKB">
        <authorList>
            <consortium name="Ensembl"/>
        </authorList>
    </citation>
    <scope>IDENTIFICATION</scope>
    <source>
        <strain evidence="1">Thorbecke</strain>
    </source>
</reference>
<name>A0A5F9C887_RABIT</name>
<proteinExistence type="predicted"/>
<protein>
    <submittedName>
        <fullName evidence="1">Uncharacterized protein</fullName>
    </submittedName>
</protein>
<dbReference type="EMBL" id="AAGW02036018">
    <property type="status" value="NOT_ANNOTATED_CDS"/>
    <property type="molecule type" value="Genomic_DNA"/>
</dbReference>